<dbReference type="RefSeq" id="WP_367854977.1">
    <property type="nucleotide sequence ID" value="NZ_JBFOHK010000004.1"/>
</dbReference>
<protein>
    <submittedName>
        <fullName evidence="1">Uncharacterized protein</fullName>
    </submittedName>
</protein>
<dbReference type="EMBL" id="JBFOHK010000004">
    <property type="protein sequence ID" value="MEW9572913.1"/>
    <property type="molecule type" value="Genomic_DNA"/>
</dbReference>
<evidence type="ECO:0000313" key="1">
    <source>
        <dbReference type="EMBL" id="MEW9572913.1"/>
    </source>
</evidence>
<accession>A0ABV3QGD8</accession>
<reference evidence="1 2" key="1">
    <citation type="submission" date="2024-06" db="EMBL/GenBank/DDBJ databases">
        <authorList>
            <person name="Woo H."/>
        </authorList>
    </citation>
    <scope>NUCLEOTIDE SEQUENCE [LARGE SCALE GENOMIC DNA]</scope>
    <source>
        <strain evidence="1 2">Si-c</strain>
    </source>
</reference>
<sequence>MAVWKFAGNACDFVLVPGIAKEDAECGYLGRDTVHLVAEEDPDSLFDCLLDLDFGGDSTQRIACDQSIFTVAGMEFRRSNYASFRFLHALPEDGAQSGSLAQMSEVSDRGGIS</sequence>
<evidence type="ECO:0000313" key="2">
    <source>
        <dbReference type="Proteomes" id="UP001556220"/>
    </source>
</evidence>
<organism evidence="1 2">
    <name type="scientific">Rhodanobacter lycopersici</name>
    <dbReference type="NCBI Taxonomy" id="3162487"/>
    <lineage>
        <taxon>Bacteria</taxon>
        <taxon>Pseudomonadati</taxon>
        <taxon>Pseudomonadota</taxon>
        <taxon>Gammaproteobacteria</taxon>
        <taxon>Lysobacterales</taxon>
        <taxon>Rhodanobacteraceae</taxon>
        <taxon>Rhodanobacter</taxon>
    </lineage>
</organism>
<dbReference type="Proteomes" id="UP001556220">
    <property type="component" value="Unassembled WGS sequence"/>
</dbReference>
<gene>
    <name evidence="1" type="ORF">ABQJ54_14240</name>
</gene>
<proteinExistence type="predicted"/>
<name>A0ABV3QGD8_9GAMM</name>
<keyword evidence="2" id="KW-1185">Reference proteome</keyword>
<comment type="caution">
    <text evidence="1">The sequence shown here is derived from an EMBL/GenBank/DDBJ whole genome shotgun (WGS) entry which is preliminary data.</text>
</comment>